<evidence type="ECO:0000259" key="3">
    <source>
        <dbReference type="Pfam" id="PF12728"/>
    </source>
</evidence>
<accession>A0A9D2WM15</accession>
<dbReference type="RefSeq" id="WP_202623846.1">
    <property type="nucleotide sequence ID" value="NZ_LSRS01000008.1"/>
</dbReference>
<dbReference type="SUPFAM" id="SSF53850">
    <property type="entry name" value="Periplasmic binding protein-like II"/>
    <property type="match status" value="1"/>
</dbReference>
<dbReference type="Gene3D" id="3.40.190.10">
    <property type="entry name" value="Periplasmic binding protein-like II"/>
    <property type="match status" value="1"/>
</dbReference>
<keyword evidence="5" id="KW-1185">Reference proteome</keyword>
<dbReference type="PANTHER" id="PTHR38431:SF1">
    <property type="entry name" value="BLL2305 PROTEIN"/>
    <property type="match status" value="1"/>
</dbReference>
<gene>
    <name evidence="4" type="ORF">SPSYN_02854</name>
</gene>
<proteinExistence type="predicted"/>
<dbReference type="EMBL" id="LSRS01000008">
    <property type="protein sequence ID" value="KAF1083942.1"/>
    <property type="molecule type" value="Genomic_DNA"/>
</dbReference>
<dbReference type="AlphaFoldDB" id="A0A9D2WM15"/>
<comment type="caution">
    <text evidence="4">The sequence shown here is derived from an EMBL/GenBank/DDBJ whole genome shotgun (WGS) entry which is preliminary data.</text>
</comment>
<dbReference type="PANTHER" id="PTHR38431">
    <property type="entry name" value="BLL2305 PROTEIN"/>
    <property type="match status" value="1"/>
</dbReference>
<dbReference type="Pfam" id="PF12728">
    <property type="entry name" value="HTH_17"/>
    <property type="match status" value="1"/>
</dbReference>
<dbReference type="Proteomes" id="UP000798488">
    <property type="component" value="Unassembled WGS sequence"/>
</dbReference>
<dbReference type="InterPro" id="IPR024370">
    <property type="entry name" value="PBP_domain"/>
</dbReference>
<sequence>MKVEASSLTPQEVADLLKITKNTVYELIKRGELPAYRVGRKIRVERQDVEAYKKQGKSCELTPHQDAAPYRTPPAGPPNYQQEEASAYRQGLVLCGQDILLDILTRHLERHPQGIHAFRNYGGSFAGLLALYQDQAHMAAIHLWDGDTGSYNIPFVRRFLPGVPAIIVHLAIRMQGFYLAAGNPKNIKGWHDLTRPDVRFINREKGCGTRVLLDEQLRRLGLDRHLITGYENEEFSHLGVASTVARGEVDVGMGNEKAALQVRGVEFLPLHKERYELVIKQENLHHPHTRAVIEILQSDEFKKEVQGLGDYDLTETGRIVAEV</sequence>
<name>A0A9D2WM15_9FIRM</name>
<dbReference type="InterPro" id="IPR009061">
    <property type="entry name" value="DNA-bd_dom_put_sf"/>
</dbReference>
<dbReference type="InterPro" id="IPR041657">
    <property type="entry name" value="HTH_17"/>
</dbReference>
<protein>
    <submittedName>
        <fullName evidence="4">PBP superfamily domain protein</fullName>
    </submittedName>
</protein>
<evidence type="ECO:0000256" key="1">
    <source>
        <dbReference type="SAM" id="MobiDB-lite"/>
    </source>
</evidence>
<feature type="domain" description="Helix-turn-helix" evidence="3">
    <location>
        <begin position="8"/>
        <end position="56"/>
    </location>
</feature>
<evidence type="ECO:0000313" key="5">
    <source>
        <dbReference type="Proteomes" id="UP000798488"/>
    </source>
</evidence>
<evidence type="ECO:0000313" key="4">
    <source>
        <dbReference type="EMBL" id="KAF1083942.1"/>
    </source>
</evidence>
<dbReference type="SUPFAM" id="SSF46955">
    <property type="entry name" value="Putative DNA-binding domain"/>
    <property type="match status" value="1"/>
</dbReference>
<reference evidence="4" key="1">
    <citation type="submission" date="2016-02" db="EMBL/GenBank/DDBJ databases">
        <title>Draft Genome Sequence of Sporotomaculum syntrophicum Strain FB, a Syntrophic Benzoate Degrader.</title>
        <authorList>
            <person name="Nobu M.K."/>
            <person name="Narihiro T."/>
            <person name="Qiu Y.-L."/>
            <person name="Ohashi A."/>
            <person name="Liu W.-T."/>
            <person name="Yuji S."/>
        </authorList>
    </citation>
    <scope>NUCLEOTIDE SEQUENCE</scope>
    <source>
        <strain evidence="4">FB</strain>
    </source>
</reference>
<feature type="domain" description="PBP" evidence="2">
    <location>
        <begin position="106"/>
        <end position="297"/>
    </location>
</feature>
<evidence type="ECO:0000259" key="2">
    <source>
        <dbReference type="Pfam" id="PF12727"/>
    </source>
</evidence>
<dbReference type="Pfam" id="PF12727">
    <property type="entry name" value="PBP_like"/>
    <property type="match status" value="1"/>
</dbReference>
<dbReference type="InterPro" id="IPR010093">
    <property type="entry name" value="SinI_DNA-bd"/>
</dbReference>
<dbReference type="NCBIfam" id="TIGR01764">
    <property type="entry name" value="excise"/>
    <property type="match status" value="1"/>
</dbReference>
<feature type="region of interest" description="Disordered" evidence="1">
    <location>
        <begin position="54"/>
        <end position="82"/>
    </location>
</feature>
<dbReference type="GO" id="GO:0003677">
    <property type="term" value="F:DNA binding"/>
    <property type="evidence" value="ECO:0007669"/>
    <property type="project" value="InterPro"/>
</dbReference>
<organism evidence="4 5">
    <name type="scientific">Sporotomaculum syntrophicum</name>
    <dbReference type="NCBI Taxonomy" id="182264"/>
    <lineage>
        <taxon>Bacteria</taxon>
        <taxon>Bacillati</taxon>
        <taxon>Bacillota</taxon>
        <taxon>Clostridia</taxon>
        <taxon>Eubacteriales</taxon>
        <taxon>Desulfallaceae</taxon>
        <taxon>Sporotomaculum</taxon>
    </lineage>
</organism>